<dbReference type="GO" id="GO:0003723">
    <property type="term" value="F:RNA binding"/>
    <property type="evidence" value="ECO:0007669"/>
    <property type="project" value="InterPro"/>
</dbReference>
<gene>
    <name evidence="7" type="primary">rluD_2</name>
    <name evidence="7" type="ORF">BN990_02956</name>
</gene>
<dbReference type="CDD" id="cd02869">
    <property type="entry name" value="PseudoU_synth_RluA_like"/>
    <property type="match status" value="1"/>
</dbReference>
<dbReference type="PROSITE" id="PS01129">
    <property type="entry name" value="PSI_RLU"/>
    <property type="match status" value="1"/>
</dbReference>
<evidence type="ECO:0000256" key="4">
    <source>
        <dbReference type="PIRSR" id="PIRSR606225-1"/>
    </source>
</evidence>
<evidence type="ECO:0000256" key="5">
    <source>
        <dbReference type="RuleBase" id="RU362028"/>
    </source>
</evidence>
<dbReference type="Gene3D" id="3.30.2350.10">
    <property type="entry name" value="Pseudouridine synthase"/>
    <property type="match status" value="1"/>
</dbReference>
<comment type="function">
    <text evidence="5">Responsible for synthesis of pseudouridine from uracil.</text>
</comment>
<name>A0A024QEK4_9BACI</name>
<dbReference type="AlphaFoldDB" id="A0A024QEK4"/>
<proteinExistence type="inferred from homology"/>
<dbReference type="PANTHER" id="PTHR21600">
    <property type="entry name" value="MITOCHONDRIAL RNA PSEUDOURIDINE SYNTHASE"/>
    <property type="match status" value="1"/>
</dbReference>
<protein>
    <recommendedName>
        <fullName evidence="5">Pseudouridine synthase</fullName>
        <ecNumber evidence="5">5.4.99.-</ecNumber>
    </recommendedName>
</protein>
<dbReference type="Pfam" id="PF00849">
    <property type="entry name" value="PseudoU_synth_2"/>
    <property type="match status" value="1"/>
</dbReference>
<dbReference type="InterPro" id="IPR006225">
    <property type="entry name" value="PsdUridine_synth_RluC/D"/>
</dbReference>
<dbReference type="SUPFAM" id="SSF55120">
    <property type="entry name" value="Pseudouridine synthase"/>
    <property type="match status" value="1"/>
</dbReference>
<evidence type="ECO:0000256" key="3">
    <source>
        <dbReference type="ARBA" id="ARBA00023235"/>
    </source>
</evidence>
<comment type="catalytic activity">
    <reaction evidence="1 5">
        <text>a uridine in RNA = a pseudouridine in RNA</text>
        <dbReference type="Rhea" id="RHEA:48348"/>
        <dbReference type="Rhea" id="RHEA-COMP:12068"/>
        <dbReference type="Rhea" id="RHEA-COMP:12069"/>
        <dbReference type="ChEBI" id="CHEBI:65314"/>
        <dbReference type="ChEBI" id="CHEBI:65315"/>
    </reaction>
</comment>
<organism evidence="7 8">
    <name type="scientific">Virgibacillus massiliensis</name>
    <dbReference type="NCBI Taxonomy" id="1462526"/>
    <lineage>
        <taxon>Bacteria</taxon>
        <taxon>Bacillati</taxon>
        <taxon>Bacillota</taxon>
        <taxon>Bacilli</taxon>
        <taxon>Bacillales</taxon>
        <taxon>Bacillaceae</taxon>
        <taxon>Virgibacillus</taxon>
    </lineage>
</organism>
<reference evidence="8" key="2">
    <citation type="submission" date="2014-05" db="EMBL/GenBank/DDBJ databases">
        <title>Draft genome sequence of Virgibacillus massiliensis Vm-5.</title>
        <authorList>
            <person name="Khelaifia S."/>
            <person name="Croce O."/>
            <person name="Lagier J.C."/>
            <person name="Raoult D."/>
        </authorList>
    </citation>
    <scope>NUCLEOTIDE SEQUENCE [LARGE SCALE GENOMIC DNA]</scope>
    <source>
        <strain evidence="8">Vm-5</strain>
    </source>
</reference>
<evidence type="ECO:0000259" key="6">
    <source>
        <dbReference type="Pfam" id="PF00849"/>
    </source>
</evidence>
<reference evidence="7 8" key="1">
    <citation type="submission" date="2014-03" db="EMBL/GenBank/DDBJ databases">
        <authorList>
            <person name="Urmite Genomes U."/>
        </authorList>
    </citation>
    <scope>NUCLEOTIDE SEQUENCE [LARGE SCALE GENOMIC DNA]</scope>
    <source>
        <strain evidence="7 8">Vm-5</strain>
    </source>
</reference>
<dbReference type="GO" id="GO:0140098">
    <property type="term" value="F:catalytic activity, acting on RNA"/>
    <property type="evidence" value="ECO:0007669"/>
    <property type="project" value="UniProtKB-ARBA"/>
</dbReference>
<dbReference type="STRING" id="1462526.BN990_02956"/>
<comment type="similarity">
    <text evidence="2 5">Belongs to the pseudouridine synthase RluA family.</text>
</comment>
<dbReference type="InterPro" id="IPR006145">
    <property type="entry name" value="PsdUridine_synth_RsuA/RluA"/>
</dbReference>
<dbReference type="RefSeq" id="WP_038245620.1">
    <property type="nucleotide sequence ID" value="NZ_BNER01000006.1"/>
</dbReference>
<dbReference type="InterPro" id="IPR020103">
    <property type="entry name" value="PsdUridine_synth_cat_dom_sf"/>
</dbReference>
<dbReference type="eggNOG" id="COG0564">
    <property type="taxonomic scope" value="Bacteria"/>
</dbReference>
<dbReference type="EC" id="5.4.99.-" evidence="5"/>
<comment type="caution">
    <text evidence="7">The sequence shown here is derived from an EMBL/GenBank/DDBJ whole genome shotgun (WGS) entry which is preliminary data.</text>
</comment>
<dbReference type="GO" id="GO:0000455">
    <property type="term" value="P:enzyme-directed rRNA pseudouridine synthesis"/>
    <property type="evidence" value="ECO:0007669"/>
    <property type="project" value="TreeGrafter"/>
</dbReference>
<feature type="domain" description="Pseudouridine synthase RsuA/RluA-like" evidence="6">
    <location>
        <begin position="86"/>
        <end position="236"/>
    </location>
</feature>
<evidence type="ECO:0000256" key="1">
    <source>
        <dbReference type="ARBA" id="ARBA00000073"/>
    </source>
</evidence>
<dbReference type="Proteomes" id="UP000028875">
    <property type="component" value="Unassembled WGS sequence"/>
</dbReference>
<keyword evidence="8" id="KW-1185">Reference proteome</keyword>
<dbReference type="InterPro" id="IPR006224">
    <property type="entry name" value="PsdUridine_synth_RluA-like_CS"/>
</dbReference>
<dbReference type="NCBIfam" id="TIGR00005">
    <property type="entry name" value="rluA_subfam"/>
    <property type="match status" value="1"/>
</dbReference>
<dbReference type="FunFam" id="3.30.2350.10:FF:000005">
    <property type="entry name" value="Pseudouridine synthase"/>
    <property type="match status" value="1"/>
</dbReference>
<feature type="active site" evidence="4">
    <location>
        <position position="133"/>
    </location>
</feature>
<dbReference type="EMBL" id="CCDP010000002">
    <property type="protein sequence ID" value="CDQ40630.1"/>
    <property type="molecule type" value="Genomic_DNA"/>
</dbReference>
<evidence type="ECO:0000256" key="2">
    <source>
        <dbReference type="ARBA" id="ARBA00010876"/>
    </source>
</evidence>
<evidence type="ECO:0000313" key="7">
    <source>
        <dbReference type="EMBL" id="CDQ40630.1"/>
    </source>
</evidence>
<evidence type="ECO:0000313" key="8">
    <source>
        <dbReference type="Proteomes" id="UP000028875"/>
    </source>
</evidence>
<dbReference type="GO" id="GO:0009982">
    <property type="term" value="F:pseudouridine synthase activity"/>
    <property type="evidence" value="ECO:0007669"/>
    <property type="project" value="InterPro"/>
</dbReference>
<accession>A0A024QEK4</accession>
<sequence>MEWTIKKAHEGMLIREFLREEQGFSRRIVKSIKFDGGRIMVNGKTQTVRYSLVAGDKLTVILPEEQHGNHMQPEQLDLAIMYEDADIIVINKAAGMAVIPSLHHPTGTVANGLLAHYSKQDIHFTIHIVTRLDRDTSGLMLVAKHRYSHSILAESQKMGEVKRHYQAIVQGKMEQKKGTINKPIGRKPGSIIEREIRMDGKSAITHYLVEKQADAFALADVRLETGRTHQIRVHFSGIGHPLCGDTLYGGSKQFIDRQALHCYQLSFNHPITKEPFYFSANMPADMTAIMQNK</sequence>
<dbReference type="OrthoDB" id="9807829at2"/>
<dbReference type="InterPro" id="IPR050188">
    <property type="entry name" value="RluA_PseudoU_synthase"/>
</dbReference>
<keyword evidence="3 5" id="KW-0413">Isomerase</keyword>
<dbReference type="PANTHER" id="PTHR21600:SF35">
    <property type="entry name" value="PSEUDOURIDINE SYNTHASE"/>
    <property type="match status" value="1"/>
</dbReference>